<protein>
    <submittedName>
        <fullName evidence="1">Uncharacterized protein</fullName>
    </submittedName>
</protein>
<reference evidence="1" key="1">
    <citation type="journal article" date="2020" name="Stud. Mycol.">
        <title>101 Dothideomycetes genomes: a test case for predicting lifestyles and emergence of pathogens.</title>
        <authorList>
            <person name="Haridas S."/>
            <person name="Albert R."/>
            <person name="Binder M."/>
            <person name="Bloem J."/>
            <person name="Labutti K."/>
            <person name="Salamov A."/>
            <person name="Andreopoulos B."/>
            <person name="Baker S."/>
            <person name="Barry K."/>
            <person name="Bills G."/>
            <person name="Bluhm B."/>
            <person name="Cannon C."/>
            <person name="Castanera R."/>
            <person name="Culley D."/>
            <person name="Daum C."/>
            <person name="Ezra D."/>
            <person name="Gonzalez J."/>
            <person name="Henrissat B."/>
            <person name="Kuo A."/>
            <person name="Liang C."/>
            <person name="Lipzen A."/>
            <person name="Lutzoni F."/>
            <person name="Magnuson J."/>
            <person name="Mondo S."/>
            <person name="Nolan M."/>
            <person name="Ohm R."/>
            <person name="Pangilinan J."/>
            <person name="Park H.-J."/>
            <person name="Ramirez L."/>
            <person name="Alfaro M."/>
            <person name="Sun H."/>
            <person name="Tritt A."/>
            <person name="Yoshinaga Y."/>
            <person name="Zwiers L.-H."/>
            <person name="Turgeon B."/>
            <person name="Goodwin S."/>
            <person name="Spatafora J."/>
            <person name="Crous P."/>
            <person name="Grigoriev I."/>
        </authorList>
    </citation>
    <scope>NUCLEOTIDE SEQUENCE</scope>
    <source>
        <strain evidence="1">CBS 627.86</strain>
    </source>
</reference>
<organism evidence="1 2">
    <name type="scientific">Lophiotrema nucula</name>
    <dbReference type="NCBI Taxonomy" id="690887"/>
    <lineage>
        <taxon>Eukaryota</taxon>
        <taxon>Fungi</taxon>
        <taxon>Dikarya</taxon>
        <taxon>Ascomycota</taxon>
        <taxon>Pezizomycotina</taxon>
        <taxon>Dothideomycetes</taxon>
        <taxon>Pleosporomycetidae</taxon>
        <taxon>Pleosporales</taxon>
        <taxon>Lophiotremataceae</taxon>
        <taxon>Lophiotrema</taxon>
    </lineage>
</organism>
<evidence type="ECO:0000313" key="1">
    <source>
        <dbReference type="EMBL" id="KAF2119033.1"/>
    </source>
</evidence>
<evidence type="ECO:0000313" key="2">
    <source>
        <dbReference type="Proteomes" id="UP000799770"/>
    </source>
</evidence>
<keyword evidence="2" id="KW-1185">Reference proteome</keyword>
<sequence length="468" mass="51698">MAASGGTGSGEPDMALVGELLEEISRRAPAIGARKLLVEHYISVGWLDAATENTKELKRLAPRDPEVTTFQDILSKKSELPPAESRPATASTFRTALTSAPVPVRKKPPQPTVQLPGNLDAARQDISQGYKALREKAGFLLKDLLHLQALQKKNGLPQSKNTARIQAIVEGRAAGPVVKATQPGSARSIARLIQAEPIPEKAVELATTDLEDMMHWVKEPHGKPSNRSDDEVRDALVKRIRALESALPDNLKIFPEIALMHIEHENLDRNYVNDETMLGDEVKDIPRSNFWVTEDNYAWDMEELAQAITANGGVMRNPLSRQMFTPKDIRGIVSHPQGKQLAKLQVQQHEMSKGVRSETIEHLEKLGKVLLDDQTSDQLPSRLAIDEFMAYIATLPELEQKAIEGLRCPAKDSHTGQSYDFSIGESVRDAKGNRVCFHKTGDFIQQAAAHLRKNQGAPPDDPEKCVVM</sequence>
<accession>A0A6A5ZJN0</accession>
<dbReference type="EMBL" id="ML977316">
    <property type="protein sequence ID" value="KAF2119033.1"/>
    <property type="molecule type" value="Genomic_DNA"/>
</dbReference>
<dbReference type="AlphaFoldDB" id="A0A6A5ZJN0"/>
<gene>
    <name evidence="1" type="ORF">BDV96DRAFT_487288</name>
</gene>
<proteinExistence type="predicted"/>
<dbReference type="Proteomes" id="UP000799770">
    <property type="component" value="Unassembled WGS sequence"/>
</dbReference>
<dbReference type="OrthoDB" id="5379086at2759"/>
<name>A0A6A5ZJN0_9PLEO</name>